<evidence type="ECO:0000313" key="3">
    <source>
        <dbReference type="Proteomes" id="UP000007383"/>
    </source>
</evidence>
<dbReference type="STRING" id="889378.Spiaf_0966"/>
<dbReference type="PATRIC" id="fig|889378.3.peg.969"/>
<gene>
    <name evidence="2" type="ordered locus">Spiaf_0966</name>
</gene>
<evidence type="ECO:0000313" key="2">
    <source>
        <dbReference type="EMBL" id="AFG37055.1"/>
    </source>
</evidence>
<dbReference type="EMBL" id="CP003282">
    <property type="protein sequence ID" value="AFG37055.1"/>
    <property type="molecule type" value="Genomic_DNA"/>
</dbReference>
<dbReference type="InterPro" id="IPR015897">
    <property type="entry name" value="CHK_kinase-like"/>
</dbReference>
<dbReference type="eggNOG" id="COG3173">
    <property type="taxonomic scope" value="Bacteria"/>
</dbReference>
<dbReference type="RefSeq" id="WP_014455050.1">
    <property type="nucleotide sequence ID" value="NC_017098.1"/>
</dbReference>
<dbReference type="SUPFAM" id="SSF56112">
    <property type="entry name" value="Protein kinase-like (PK-like)"/>
    <property type="match status" value="1"/>
</dbReference>
<proteinExistence type="predicted"/>
<name>H9UHR2_SPIAZ</name>
<dbReference type="KEGG" id="sfc:Spiaf_0966"/>
<feature type="domain" description="CHK kinase-like" evidence="1">
    <location>
        <begin position="114"/>
        <end position="269"/>
    </location>
</feature>
<dbReference type="AlphaFoldDB" id="H9UHR2"/>
<dbReference type="Proteomes" id="UP000007383">
    <property type="component" value="Chromosome"/>
</dbReference>
<keyword evidence="3" id="KW-1185">Reference proteome</keyword>
<dbReference type="Pfam" id="PF02958">
    <property type="entry name" value="EcKL"/>
    <property type="match status" value="2"/>
</dbReference>
<organism evidence="2 3">
    <name type="scientific">Spirochaeta africana (strain ATCC 700263 / DSM 8902 / Z-7692)</name>
    <dbReference type="NCBI Taxonomy" id="889378"/>
    <lineage>
        <taxon>Bacteria</taxon>
        <taxon>Pseudomonadati</taxon>
        <taxon>Spirochaetota</taxon>
        <taxon>Spirochaetia</taxon>
        <taxon>Spirochaetales</taxon>
        <taxon>Spirochaetaceae</taxon>
        <taxon>Spirochaeta</taxon>
    </lineage>
</organism>
<sequence>MFFNQHFAAMICQATGAVDFQVQECIQELWSGYGHIWRVQLEGARMRSVVVKHVQLYRDSRHPRGWNSDYSHQRKLRSYEVETAWYRSRAGSCDAACRVPACLAIESSDNEVFMVLEDLDAAGFSDRRSGIDQTEMLLCLSWLAHFHARFLGESPTGLWQNGTYWHLDTRPDELAALEDLPLRRAAAAIDARLSAAHWQTLVHGDAKIANFCFGRDSVAAVDFQYVGGGCGMKDLAYFISSCLSEQECERQEQYILDRYFGYLEQALQRYRKPASRTDVEAEWRPLYRVAWADFHRFVKGWSPGHWKINSYSERITRLVLAGDFPDA</sequence>
<dbReference type="InterPro" id="IPR004119">
    <property type="entry name" value="EcKL"/>
</dbReference>
<reference evidence="3" key="1">
    <citation type="journal article" date="2013" name="Stand. Genomic Sci.">
        <title>Complete genome sequence of the halophilic bacterium Spirochaeta africana type strain (Z-7692(T)) from the alkaline Lake Magadi in the East African Rift.</title>
        <authorList>
            <person name="Liolos K."/>
            <person name="Abt B."/>
            <person name="Scheuner C."/>
            <person name="Teshima H."/>
            <person name="Held B."/>
            <person name="Lapidus A."/>
            <person name="Nolan M."/>
            <person name="Lucas S."/>
            <person name="Deshpande S."/>
            <person name="Cheng J.F."/>
            <person name="Tapia R."/>
            <person name="Goodwin L.A."/>
            <person name="Pitluck S."/>
            <person name="Pagani I."/>
            <person name="Ivanova N."/>
            <person name="Mavromatis K."/>
            <person name="Mikhailova N."/>
            <person name="Huntemann M."/>
            <person name="Pati A."/>
            <person name="Chen A."/>
            <person name="Palaniappan K."/>
            <person name="Land M."/>
            <person name="Rohde M."/>
            <person name="Tindall B.J."/>
            <person name="Detter J.C."/>
            <person name="Goker M."/>
            <person name="Bristow J."/>
            <person name="Eisen J.A."/>
            <person name="Markowitz V."/>
            <person name="Hugenholtz P."/>
            <person name="Woyke T."/>
            <person name="Klenk H.P."/>
            <person name="Kyrpides N.C."/>
        </authorList>
    </citation>
    <scope>NUCLEOTIDE SEQUENCE</scope>
    <source>
        <strain evidence="3">ATCC 700263 / DSM 8902 / Z-7692</strain>
    </source>
</reference>
<dbReference type="PANTHER" id="PTHR11012:SF30">
    <property type="entry name" value="PROTEIN KINASE-LIKE DOMAIN-CONTAINING"/>
    <property type="match status" value="1"/>
</dbReference>
<evidence type="ECO:0000259" key="1">
    <source>
        <dbReference type="SMART" id="SM00587"/>
    </source>
</evidence>
<dbReference type="PANTHER" id="PTHR11012">
    <property type="entry name" value="PROTEIN KINASE-LIKE DOMAIN-CONTAINING"/>
    <property type="match status" value="1"/>
</dbReference>
<dbReference type="InterPro" id="IPR011009">
    <property type="entry name" value="Kinase-like_dom_sf"/>
</dbReference>
<dbReference type="SMART" id="SM00587">
    <property type="entry name" value="CHK"/>
    <property type="match status" value="1"/>
</dbReference>
<dbReference type="Gene3D" id="3.90.1200.10">
    <property type="match status" value="1"/>
</dbReference>
<accession>H9UHR2</accession>
<protein>
    <recommendedName>
        <fullName evidence="1">CHK kinase-like domain-containing protein</fullName>
    </recommendedName>
</protein>
<dbReference type="HOGENOM" id="CLU_049945_0_0_12"/>